<evidence type="ECO:0000256" key="1">
    <source>
        <dbReference type="SAM" id="MobiDB-lite"/>
    </source>
</evidence>
<evidence type="ECO:0000313" key="5">
    <source>
        <dbReference type="Proteomes" id="UP000199687"/>
    </source>
</evidence>
<protein>
    <recommendedName>
        <fullName evidence="3">Lysozyme inhibitor LprI-like N-terminal domain-containing protein</fullName>
    </recommendedName>
</protein>
<dbReference type="InterPro" id="IPR009739">
    <property type="entry name" value="LprI-like_N"/>
</dbReference>
<organism evidence="4 5">
    <name type="scientific">Gracilibacillus ureilyticus</name>
    <dbReference type="NCBI Taxonomy" id="531814"/>
    <lineage>
        <taxon>Bacteria</taxon>
        <taxon>Bacillati</taxon>
        <taxon>Bacillota</taxon>
        <taxon>Bacilli</taxon>
        <taxon>Bacillales</taxon>
        <taxon>Bacillaceae</taxon>
        <taxon>Gracilibacillus</taxon>
    </lineage>
</organism>
<keyword evidence="5" id="KW-1185">Reference proteome</keyword>
<feature type="compositionally biased region" description="Polar residues" evidence="1">
    <location>
        <begin position="25"/>
        <end position="39"/>
    </location>
</feature>
<evidence type="ECO:0000259" key="3">
    <source>
        <dbReference type="Pfam" id="PF07007"/>
    </source>
</evidence>
<evidence type="ECO:0000256" key="2">
    <source>
        <dbReference type="SAM" id="SignalP"/>
    </source>
</evidence>
<dbReference type="Pfam" id="PF07007">
    <property type="entry name" value="LprI"/>
    <property type="match status" value="1"/>
</dbReference>
<dbReference type="PANTHER" id="PTHR39176">
    <property type="entry name" value="PERIPLASMIC PROTEIN-RELATED"/>
    <property type="match status" value="1"/>
</dbReference>
<reference evidence="4 5" key="1">
    <citation type="submission" date="2016-10" db="EMBL/GenBank/DDBJ databases">
        <authorList>
            <person name="de Groot N.N."/>
        </authorList>
    </citation>
    <scope>NUCLEOTIDE SEQUENCE [LARGE SCALE GENOMIC DNA]</scope>
    <source>
        <strain evidence="4 5">CGMCC 1.7727</strain>
    </source>
</reference>
<feature type="compositionally biased region" description="Basic and acidic residues" evidence="1">
    <location>
        <begin position="43"/>
        <end position="57"/>
    </location>
</feature>
<proteinExistence type="predicted"/>
<gene>
    <name evidence="4" type="ORF">SAMN04487944_11610</name>
</gene>
<dbReference type="RefSeq" id="WP_089742426.1">
    <property type="nucleotide sequence ID" value="NZ_FOGL01000016.1"/>
</dbReference>
<dbReference type="STRING" id="531814.SAMN04487944_11610"/>
<feature type="chain" id="PRO_5011469095" description="Lysozyme inhibitor LprI-like N-terminal domain-containing protein" evidence="2">
    <location>
        <begin position="32"/>
        <end position="185"/>
    </location>
</feature>
<feature type="signal peptide" evidence="2">
    <location>
        <begin position="1"/>
        <end position="31"/>
    </location>
</feature>
<dbReference type="OrthoDB" id="2438161at2"/>
<accession>A0A1H9U4J4</accession>
<name>A0A1H9U4J4_9BACI</name>
<evidence type="ECO:0000313" key="4">
    <source>
        <dbReference type="EMBL" id="SES04415.1"/>
    </source>
</evidence>
<feature type="region of interest" description="Disordered" evidence="1">
    <location>
        <begin position="25"/>
        <end position="98"/>
    </location>
</feature>
<sequence length="185" mass="21318">MKNNRKILLGMLTVLLAILVACNSTDNSSSASENQSDNNDAAKVTKEDSADTKNNEQDKEEDTANSAKSTKEEYLKKLNETKREMEEQRNNPEDDSTFGLVLAETDRFDVWEDLLNEVYGILEKQLPADEMEQLKQEQQEWRKQLLTTAKMTTPEGETKDPLERARDVNDFTEERAFELVEKYMK</sequence>
<keyword evidence="2" id="KW-0732">Signal</keyword>
<feature type="domain" description="Lysozyme inhibitor LprI-like N-terminal" evidence="3">
    <location>
        <begin position="106"/>
        <end position="179"/>
    </location>
</feature>
<feature type="compositionally biased region" description="Basic and acidic residues" evidence="1">
    <location>
        <begin position="69"/>
        <end position="92"/>
    </location>
</feature>
<dbReference type="AlphaFoldDB" id="A0A1H9U4J4"/>
<dbReference type="PANTHER" id="PTHR39176:SF1">
    <property type="entry name" value="PERIPLASMIC PROTEIN"/>
    <property type="match status" value="1"/>
</dbReference>
<dbReference type="Proteomes" id="UP000199687">
    <property type="component" value="Unassembled WGS sequence"/>
</dbReference>
<dbReference type="PROSITE" id="PS51257">
    <property type="entry name" value="PROKAR_LIPOPROTEIN"/>
    <property type="match status" value="1"/>
</dbReference>
<dbReference type="EMBL" id="FOGL01000016">
    <property type="protein sequence ID" value="SES04415.1"/>
    <property type="molecule type" value="Genomic_DNA"/>
</dbReference>